<feature type="compositionally biased region" description="Pro residues" evidence="2">
    <location>
        <begin position="119"/>
        <end position="135"/>
    </location>
</feature>
<dbReference type="InterPro" id="IPR029071">
    <property type="entry name" value="Ubiquitin-like_domsf"/>
</dbReference>
<dbReference type="AlphaFoldDB" id="A0A4S2MT31"/>
<evidence type="ECO:0000256" key="2">
    <source>
        <dbReference type="SAM" id="MobiDB-lite"/>
    </source>
</evidence>
<dbReference type="InterPro" id="IPR039773">
    <property type="entry name" value="BAG_chaperone_regulator"/>
</dbReference>
<dbReference type="Gene3D" id="1.20.58.120">
    <property type="entry name" value="BAG domain"/>
    <property type="match status" value="1"/>
</dbReference>
<gene>
    <name evidence="5" type="ORF">EX30DRAFT_80234</name>
</gene>
<evidence type="ECO:0000259" key="3">
    <source>
        <dbReference type="PROSITE" id="PS50053"/>
    </source>
</evidence>
<proteinExistence type="predicted"/>
<dbReference type="Proteomes" id="UP000298138">
    <property type="component" value="Unassembled WGS sequence"/>
</dbReference>
<dbReference type="GO" id="GO:0005634">
    <property type="term" value="C:nucleus"/>
    <property type="evidence" value="ECO:0007669"/>
    <property type="project" value="TreeGrafter"/>
</dbReference>
<dbReference type="InterPro" id="IPR000626">
    <property type="entry name" value="Ubiquitin-like_dom"/>
</dbReference>
<dbReference type="PANTHER" id="PTHR12329">
    <property type="entry name" value="BCL2-ASSOCIATED ATHANOGENE"/>
    <property type="match status" value="1"/>
</dbReference>
<dbReference type="SUPFAM" id="SSF54236">
    <property type="entry name" value="Ubiquitin-like"/>
    <property type="match status" value="1"/>
</dbReference>
<dbReference type="GO" id="GO:0005829">
    <property type="term" value="C:cytosol"/>
    <property type="evidence" value="ECO:0007669"/>
    <property type="project" value="TreeGrafter"/>
</dbReference>
<evidence type="ECO:0000313" key="5">
    <source>
        <dbReference type="EMBL" id="TGZ79626.1"/>
    </source>
</evidence>
<dbReference type="InParanoid" id="A0A4S2MT31"/>
<dbReference type="PROSITE" id="PS50053">
    <property type="entry name" value="UBIQUITIN_2"/>
    <property type="match status" value="1"/>
</dbReference>
<dbReference type="GO" id="GO:0016020">
    <property type="term" value="C:membrane"/>
    <property type="evidence" value="ECO:0007669"/>
    <property type="project" value="TreeGrafter"/>
</dbReference>
<dbReference type="GO" id="GO:0051087">
    <property type="term" value="F:protein-folding chaperone binding"/>
    <property type="evidence" value="ECO:0007669"/>
    <property type="project" value="InterPro"/>
</dbReference>
<dbReference type="Pfam" id="PF00240">
    <property type="entry name" value="ubiquitin"/>
    <property type="match status" value="1"/>
</dbReference>
<dbReference type="PROSITE" id="PS51035">
    <property type="entry name" value="BAG"/>
    <property type="match status" value="1"/>
</dbReference>
<dbReference type="GO" id="GO:0000774">
    <property type="term" value="F:adenyl-nucleotide exchange factor activity"/>
    <property type="evidence" value="ECO:0007669"/>
    <property type="project" value="TreeGrafter"/>
</dbReference>
<sequence>MRRFLGLNRAPVEQYRGPISGNDNVDPHRPEDVLTIKHGSDEYLFKYPRFTIHDHKLNVGHVREKCAEITGVDYKRLKLICQGRELKDDAATLKSIGIEHKGKILCVGTNAPPAGRPAEPTPASRPSPSPAPKKPTGPNEIIEAVRDEMNGKLLPMVDEFISNPPGTTEKAEDMHKRLTETIMTELLRLDGASSDDPEIRQRRKDLVKSIQGTLEKLDNAVKHMSAL</sequence>
<dbReference type="PANTHER" id="PTHR12329:SF16">
    <property type="entry name" value="BAG FAMILY MOLECULAR CHAPERONE REGULATOR 1"/>
    <property type="match status" value="1"/>
</dbReference>
<name>A0A4S2MT31_9PEZI</name>
<accession>A0A4S2MT31</accession>
<dbReference type="Gene3D" id="3.10.20.90">
    <property type="entry name" value="Phosphatidylinositol 3-kinase Catalytic Subunit, Chain A, domain 1"/>
    <property type="match status" value="1"/>
</dbReference>
<dbReference type="SUPFAM" id="SSF63491">
    <property type="entry name" value="BAG domain"/>
    <property type="match status" value="1"/>
</dbReference>
<dbReference type="Pfam" id="PF02179">
    <property type="entry name" value="BAG"/>
    <property type="match status" value="1"/>
</dbReference>
<dbReference type="GO" id="GO:0050821">
    <property type="term" value="P:protein stabilization"/>
    <property type="evidence" value="ECO:0007669"/>
    <property type="project" value="TreeGrafter"/>
</dbReference>
<evidence type="ECO:0000256" key="1">
    <source>
        <dbReference type="ARBA" id="ARBA00023186"/>
    </source>
</evidence>
<keyword evidence="6" id="KW-1185">Reference proteome</keyword>
<feature type="domain" description="BAG" evidence="4">
    <location>
        <begin position="141"/>
        <end position="221"/>
    </location>
</feature>
<evidence type="ECO:0000259" key="4">
    <source>
        <dbReference type="PROSITE" id="PS51035"/>
    </source>
</evidence>
<dbReference type="SMART" id="SM00264">
    <property type="entry name" value="BAG"/>
    <property type="match status" value="1"/>
</dbReference>
<reference evidence="5 6" key="1">
    <citation type="submission" date="2019-04" db="EMBL/GenBank/DDBJ databases">
        <title>Comparative genomics and transcriptomics to analyze fruiting body development in filamentous ascomycetes.</title>
        <authorList>
            <consortium name="DOE Joint Genome Institute"/>
            <person name="Lutkenhaus R."/>
            <person name="Traeger S."/>
            <person name="Breuer J."/>
            <person name="Kuo A."/>
            <person name="Lipzen A."/>
            <person name="Pangilinan J."/>
            <person name="Dilworth D."/>
            <person name="Sandor L."/>
            <person name="Poggeler S."/>
            <person name="Barry K."/>
            <person name="Grigoriev I.V."/>
            <person name="Nowrousian M."/>
        </authorList>
    </citation>
    <scope>NUCLEOTIDE SEQUENCE [LARGE SCALE GENOMIC DNA]</scope>
    <source>
        <strain evidence="5 6">CBS 389.68</strain>
    </source>
</reference>
<dbReference type="STRING" id="341454.A0A4S2MT31"/>
<dbReference type="InterPro" id="IPR036533">
    <property type="entry name" value="BAG_dom_sf"/>
</dbReference>
<protein>
    <recommendedName>
        <fullName evidence="7">BAG domain-containing protein</fullName>
    </recommendedName>
</protein>
<evidence type="ECO:0008006" key="7">
    <source>
        <dbReference type="Google" id="ProtNLM"/>
    </source>
</evidence>
<dbReference type="EMBL" id="ML220130">
    <property type="protein sequence ID" value="TGZ79626.1"/>
    <property type="molecule type" value="Genomic_DNA"/>
</dbReference>
<dbReference type="InterPro" id="IPR003103">
    <property type="entry name" value="BAG_domain"/>
</dbReference>
<feature type="domain" description="Ubiquitin-like" evidence="3">
    <location>
        <begin position="58"/>
        <end position="104"/>
    </location>
</feature>
<dbReference type="OrthoDB" id="417450at2759"/>
<evidence type="ECO:0000313" key="6">
    <source>
        <dbReference type="Proteomes" id="UP000298138"/>
    </source>
</evidence>
<organism evidence="5 6">
    <name type="scientific">Ascodesmis nigricans</name>
    <dbReference type="NCBI Taxonomy" id="341454"/>
    <lineage>
        <taxon>Eukaryota</taxon>
        <taxon>Fungi</taxon>
        <taxon>Dikarya</taxon>
        <taxon>Ascomycota</taxon>
        <taxon>Pezizomycotina</taxon>
        <taxon>Pezizomycetes</taxon>
        <taxon>Pezizales</taxon>
        <taxon>Ascodesmidaceae</taxon>
        <taxon>Ascodesmis</taxon>
    </lineage>
</organism>
<feature type="region of interest" description="Disordered" evidence="2">
    <location>
        <begin position="108"/>
        <end position="138"/>
    </location>
</feature>
<keyword evidence="1" id="KW-0143">Chaperone</keyword>